<evidence type="ECO:0000259" key="9">
    <source>
        <dbReference type="PROSITE" id="PS51193"/>
    </source>
</evidence>
<feature type="domain" description="Helicase ATP-binding" evidence="9">
    <location>
        <begin position="49"/>
        <end position="490"/>
    </location>
</feature>
<dbReference type="SMART" id="SM00487">
    <property type="entry name" value="DEXDc"/>
    <property type="match status" value="1"/>
</dbReference>
<evidence type="ECO:0000256" key="5">
    <source>
        <dbReference type="ARBA" id="ARBA00022840"/>
    </source>
</evidence>
<dbReference type="Proteomes" id="UP000035681">
    <property type="component" value="Unplaced"/>
</dbReference>
<dbReference type="SUPFAM" id="SSF52540">
    <property type="entry name" value="P-loop containing nucleoside triphosphate hydrolases"/>
    <property type="match status" value="2"/>
</dbReference>
<dbReference type="GO" id="GO:0046872">
    <property type="term" value="F:metal ion binding"/>
    <property type="evidence" value="ECO:0007669"/>
    <property type="project" value="UniProtKB-KW"/>
</dbReference>
<dbReference type="InterPro" id="IPR014013">
    <property type="entry name" value="Helic_SF1/SF2_ATP-bd_DinG/Rad3"/>
</dbReference>
<dbReference type="PANTHER" id="PTHR11472">
    <property type="entry name" value="DNA REPAIR DEAD HELICASE RAD3/XP-D SUBFAMILY MEMBER"/>
    <property type="match status" value="1"/>
</dbReference>
<keyword evidence="1" id="KW-0479">Metal-binding</keyword>
<keyword evidence="3" id="KW-0378">Hydrolase</keyword>
<dbReference type="PANTHER" id="PTHR11472:SF47">
    <property type="entry name" value="FANCONI ANEMIA GROUP J PROTEIN"/>
    <property type="match status" value="1"/>
</dbReference>
<evidence type="ECO:0000256" key="7">
    <source>
        <dbReference type="ARBA" id="ARBA00023014"/>
    </source>
</evidence>
<dbReference type="AlphaFoldDB" id="A0AAF5D8Y4"/>
<dbReference type="GO" id="GO:0006289">
    <property type="term" value="P:nucleotide-excision repair"/>
    <property type="evidence" value="ECO:0007669"/>
    <property type="project" value="TreeGrafter"/>
</dbReference>
<keyword evidence="6" id="KW-0408">Iron</keyword>
<evidence type="ECO:0000256" key="1">
    <source>
        <dbReference type="ARBA" id="ARBA00022723"/>
    </source>
</evidence>
<keyword evidence="4" id="KW-0347">Helicase</keyword>
<dbReference type="GO" id="GO:0016818">
    <property type="term" value="F:hydrolase activity, acting on acid anhydrides, in phosphorus-containing anhydrides"/>
    <property type="evidence" value="ECO:0007669"/>
    <property type="project" value="InterPro"/>
</dbReference>
<name>A0AAF5D8Y4_STRER</name>
<proteinExistence type="predicted"/>
<dbReference type="PROSITE" id="PS51193">
    <property type="entry name" value="HELICASE_ATP_BIND_2"/>
    <property type="match status" value="1"/>
</dbReference>
<evidence type="ECO:0000256" key="2">
    <source>
        <dbReference type="ARBA" id="ARBA00022741"/>
    </source>
</evidence>
<dbReference type="InterPro" id="IPR006555">
    <property type="entry name" value="ATP-dep_Helicase_C"/>
</dbReference>
<evidence type="ECO:0000256" key="3">
    <source>
        <dbReference type="ARBA" id="ARBA00022801"/>
    </source>
</evidence>
<dbReference type="SMART" id="SM00488">
    <property type="entry name" value="DEXDc2"/>
    <property type="match status" value="1"/>
</dbReference>
<dbReference type="GO" id="GO:0003678">
    <property type="term" value="F:DNA helicase activity"/>
    <property type="evidence" value="ECO:0007669"/>
    <property type="project" value="InterPro"/>
</dbReference>
<dbReference type="InterPro" id="IPR027417">
    <property type="entry name" value="P-loop_NTPase"/>
</dbReference>
<dbReference type="GO" id="GO:0003677">
    <property type="term" value="F:DNA binding"/>
    <property type="evidence" value="ECO:0007669"/>
    <property type="project" value="InterPro"/>
</dbReference>
<evidence type="ECO:0000256" key="6">
    <source>
        <dbReference type="ARBA" id="ARBA00023004"/>
    </source>
</evidence>
<dbReference type="GO" id="GO:0005634">
    <property type="term" value="C:nucleus"/>
    <property type="evidence" value="ECO:0007669"/>
    <property type="project" value="TreeGrafter"/>
</dbReference>
<dbReference type="InterPro" id="IPR014001">
    <property type="entry name" value="Helicase_ATP-bd"/>
</dbReference>
<keyword evidence="8" id="KW-0413">Isomerase</keyword>
<dbReference type="InterPro" id="IPR010614">
    <property type="entry name" value="RAD3-like_helicase_DEAD"/>
</dbReference>
<protein>
    <recommendedName>
        <fullName evidence="9">Helicase ATP-binding domain-containing protein</fullName>
    </recommendedName>
</protein>
<accession>A0AAF5D8Y4</accession>
<dbReference type="Pfam" id="PF13307">
    <property type="entry name" value="Helicase_C_2"/>
    <property type="match status" value="1"/>
</dbReference>
<keyword evidence="7" id="KW-0411">Iron-sulfur</keyword>
<dbReference type="Pfam" id="PF06733">
    <property type="entry name" value="DEAD_2"/>
    <property type="match status" value="1"/>
</dbReference>
<dbReference type="Gene3D" id="3.40.50.300">
    <property type="entry name" value="P-loop containing nucleotide triphosphate hydrolases"/>
    <property type="match status" value="4"/>
</dbReference>
<evidence type="ECO:0000256" key="8">
    <source>
        <dbReference type="ARBA" id="ARBA00023235"/>
    </source>
</evidence>
<keyword evidence="2" id="KW-0547">Nucleotide-binding</keyword>
<dbReference type="Gene3D" id="1.10.275.40">
    <property type="match status" value="1"/>
</dbReference>
<dbReference type="GO" id="GO:0051536">
    <property type="term" value="F:iron-sulfur cluster binding"/>
    <property type="evidence" value="ECO:0007669"/>
    <property type="project" value="UniProtKB-KW"/>
</dbReference>
<dbReference type="WBParaSite" id="TCONS_00008670.p1">
    <property type="protein sequence ID" value="TCONS_00008670.p1"/>
    <property type="gene ID" value="XLOC_006589"/>
</dbReference>
<organism evidence="10 11">
    <name type="scientific">Strongyloides stercoralis</name>
    <name type="common">Threadworm</name>
    <dbReference type="NCBI Taxonomy" id="6248"/>
    <lineage>
        <taxon>Eukaryota</taxon>
        <taxon>Metazoa</taxon>
        <taxon>Ecdysozoa</taxon>
        <taxon>Nematoda</taxon>
        <taxon>Chromadorea</taxon>
        <taxon>Rhabditida</taxon>
        <taxon>Tylenchina</taxon>
        <taxon>Panagrolaimomorpha</taxon>
        <taxon>Strongyloidoidea</taxon>
        <taxon>Strongyloididae</taxon>
        <taxon>Strongyloides</taxon>
    </lineage>
</organism>
<dbReference type="CDD" id="cd18788">
    <property type="entry name" value="SF2_C_XPD"/>
    <property type="match status" value="1"/>
</dbReference>
<evidence type="ECO:0000313" key="10">
    <source>
        <dbReference type="Proteomes" id="UP000035681"/>
    </source>
</evidence>
<evidence type="ECO:0000313" key="11">
    <source>
        <dbReference type="WBParaSite" id="TCONS_00008670.p1"/>
    </source>
</evidence>
<evidence type="ECO:0000256" key="4">
    <source>
        <dbReference type="ARBA" id="ARBA00022806"/>
    </source>
</evidence>
<keyword evidence="5" id="KW-0067">ATP-binding</keyword>
<reference evidence="11" key="1">
    <citation type="submission" date="2024-02" db="UniProtKB">
        <authorList>
            <consortium name="WormBaseParasite"/>
        </authorList>
    </citation>
    <scope>IDENTIFICATION</scope>
</reference>
<dbReference type="GO" id="GO:0005524">
    <property type="term" value="F:ATP binding"/>
    <property type="evidence" value="ECO:0007669"/>
    <property type="project" value="UniProtKB-KW"/>
</dbReference>
<keyword evidence="10" id="KW-1185">Reference proteome</keyword>
<dbReference type="InterPro" id="IPR006554">
    <property type="entry name" value="Helicase-like_DEXD_c2"/>
</dbReference>
<dbReference type="InterPro" id="IPR045028">
    <property type="entry name" value="DinG/Rad3-like"/>
</dbReference>
<dbReference type="GO" id="GO:1990918">
    <property type="term" value="P:double-strand break repair involved in meiotic recombination"/>
    <property type="evidence" value="ECO:0007669"/>
    <property type="project" value="TreeGrafter"/>
</dbReference>
<sequence length="1014" mass="117159">MGKNKTGREVDQKAITLFTDSKRKKGKKRARISVRVEAEECQSILMHNIEVKFPGKFTPYGSQMMIIHKNIYSFDRGLNVLIESPTGSGKTMALLSSSLAWLHNHNIKRRLSKESCPQHGKNKKELEKVELFLKSTNDDCKKKDKRRKTLNSCENIDFDEILGLENDNKESNVPKLFKKTSLDTIPYANTLKKRAKSHIITPYSQIKEELAIHNPLSLTKSNSAISNVNQISGIKTIESEIVKQELDFKKEDVSDILEEKLECTCLKKVKVYFATRTHKQIAQVVKEFKRLPYGHEKFIQHTILSSRENCCVNNTIKHSHGDITSNCLDINSSKEKKSIKTKGCFFKDNIMRSFIGRYKDLRNDLIENDTPVWDLEEIIDYGEARGLCPYYATSTILKSDADLIFCPFNYLIDPVIRRNSKTILSNDIVILDEAHNIEDVCRSASSFEFSEKEVIHSLNDVYHKYQRILTPNNYCTNINEIPDASFRFKEYEAKLKLIYEFLNNFLKWFRSFANEVLKIPINNSYNNGVRAKVFTTQSIYQTMANFGLDSYIKDLEVLKNLQKVWNDLYNDNDESIDEKETKEELKLIIEMLDIFKPCMLTISCVEKFINFCFFIKRNPSAYRLYYSITETPNELNIFNFNYQKNLRINDSDALYLSEHQYNSDINPDENTIPEHLIAGEPYVVIKEKCVVKLNLWCMDPGICFKDAFNDTLSVVLASGTLSPIETFTSELGMEFTQIGQGRQIIPKEQIFTCVVPKGPHGVNLICSKEHLDKSKNNGKVTTVEELAYLIFDVCKTVDKGILVFLANYNFIELIFNSMISLGLMKELKKMKSVLKEPKKGNELDRVMNEYKRAIKNPSQISSTCTGAVMFAVFRGKISEGIDFPDDMARCVISIGIPYPNYGDPQIREKRNYNQLFCKQKKLLNSSEWYKTQAFRALNQALGRCLRHRNDWGIILLVDYRFSDETHKNDISMISKWVVENLRPIKNYSSLIESLKVFTKERYICDTNVYNNADF</sequence>
<dbReference type="SMART" id="SM00491">
    <property type="entry name" value="HELICc2"/>
    <property type="match status" value="1"/>
</dbReference>